<evidence type="ECO:0000259" key="16">
    <source>
        <dbReference type="SMART" id="SM00904"/>
    </source>
</evidence>
<evidence type="ECO:0000256" key="7">
    <source>
        <dbReference type="ARBA" id="ARBA00022695"/>
    </source>
</evidence>
<dbReference type="Gene3D" id="3.40.50.620">
    <property type="entry name" value="HUPs"/>
    <property type="match status" value="1"/>
</dbReference>
<dbReference type="NCBIfam" id="TIGR00083">
    <property type="entry name" value="ribF"/>
    <property type="match status" value="1"/>
</dbReference>
<gene>
    <name evidence="17" type="ORF">VV02_12450</name>
</gene>
<dbReference type="Pfam" id="PF01687">
    <property type="entry name" value="Flavokinase"/>
    <property type="match status" value="1"/>
</dbReference>
<keyword evidence="8 15" id="KW-0547">Nucleotide-binding</keyword>
<dbReference type="InterPro" id="IPR023465">
    <property type="entry name" value="Riboflavin_kinase_dom_sf"/>
</dbReference>
<dbReference type="GO" id="GO:0005524">
    <property type="term" value="F:ATP binding"/>
    <property type="evidence" value="ECO:0007669"/>
    <property type="project" value="UniProtKB-UniRule"/>
</dbReference>
<dbReference type="GO" id="GO:0008531">
    <property type="term" value="F:riboflavin kinase activity"/>
    <property type="evidence" value="ECO:0007669"/>
    <property type="project" value="UniProtKB-UniRule"/>
</dbReference>
<evidence type="ECO:0000256" key="5">
    <source>
        <dbReference type="ARBA" id="ARBA00022643"/>
    </source>
</evidence>
<dbReference type="Proteomes" id="UP000066480">
    <property type="component" value="Chromosome"/>
</dbReference>
<comment type="similarity">
    <text evidence="15">Belongs to the ribF family.</text>
</comment>
<evidence type="ECO:0000256" key="12">
    <source>
        <dbReference type="ARBA" id="ARBA00023268"/>
    </source>
</evidence>
<dbReference type="FunFam" id="2.40.30.30:FF:000003">
    <property type="entry name" value="Riboflavin biosynthesis protein"/>
    <property type="match status" value="1"/>
</dbReference>
<evidence type="ECO:0000256" key="1">
    <source>
        <dbReference type="ARBA" id="ARBA00002121"/>
    </source>
</evidence>
<dbReference type="FunFam" id="3.40.50.620:FF:000021">
    <property type="entry name" value="Riboflavin biosynthesis protein"/>
    <property type="match status" value="1"/>
</dbReference>
<comment type="catalytic activity">
    <reaction evidence="14 15">
        <text>FMN + ATP + H(+) = FAD + diphosphate</text>
        <dbReference type="Rhea" id="RHEA:17237"/>
        <dbReference type="ChEBI" id="CHEBI:15378"/>
        <dbReference type="ChEBI" id="CHEBI:30616"/>
        <dbReference type="ChEBI" id="CHEBI:33019"/>
        <dbReference type="ChEBI" id="CHEBI:57692"/>
        <dbReference type="ChEBI" id="CHEBI:58210"/>
        <dbReference type="EC" id="2.7.7.2"/>
    </reaction>
</comment>
<evidence type="ECO:0000313" key="17">
    <source>
        <dbReference type="EMBL" id="AKU18874.1"/>
    </source>
</evidence>
<dbReference type="OrthoDB" id="9803667at2"/>
<keyword evidence="6 15" id="KW-0808">Transferase</keyword>
<keyword evidence="11 15" id="KW-0067">ATP-binding</keyword>
<evidence type="ECO:0000256" key="6">
    <source>
        <dbReference type="ARBA" id="ARBA00022679"/>
    </source>
</evidence>
<keyword evidence="7 15" id="KW-0548">Nucleotidyltransferase</keyword>
<evidence type="ECO:0000256" key="2">
    <source>
        <dbReference type="ARBA" id="ARBA00004726"/>
    </source>
</evidence>
<dbReference type="PIRSF" id="PIRSF004491">
    <property type="entry name" value="FAD_Synth"/>
    <property type="match status" value="1"/>
</dbReference>
<dbReference type="STRING" id="571913.VV02_12450"/>
<dbReference type="SUPFAM" id="SSF82114">
    <property type="entry name" value="Riboflavin kinase-like"/>
    <property type="match status" value="1"/>
</dbReference>
<dbReference type="CDD" id="cd02064">
    <property type="entry name" value="FAD_synthetase_N"/>
    <property type="match status" value="1"/>
</dbReference>
<dbReference type="Pfam" id="PF06574">
    <property type="entry name" value="FAD_syn"/>
    <property type="match status" value="1"/>
</dbReference>
<dbReference type="InterPro" id="IPR002606">
    <property type="entry name" value="Riboflavin_kinase_bac"/>
</dbReference>
<comment type="function">
    <text evidence="1">Catalyzes the phosphorylation of riboflavin to FMN followed by the adenylation of FMN to FAD.</text>
</comment>
<feature type="domain" description="Riboflavin kinase" evidence="16">
    <location>
        <begin position="182"/>
        <end position="314"/>
    </location>
</feature>
<dbReference type="PATRIC" id="fig|571913.6.peg.2537"/>
<dbReference type="UniPathway" id="UPA00276">
    <property type="reaction ID" value="UER00406"/>
</dbReference>
<evidence type="ECO:0000256" key="3">
    <source>
        <dbReference type="ARBA" id="ARBA00005201"/>
    </source>
</evidence>
<dbReference type="Gene3D" id="2.40.30.30">
    <property type="entry name" value="Riboflavin kinase-like"/>
    <property type="match status" value="1"/>
</dbReference>
<evidence type="ECO:0000313" key="18">
    <source>
        <dbReference type="Proteomes" id="UP000066480"/>
    </source>
</evidence>
<dbReference type="SUPFAM" id="SSF52374">
    <property type="entry name" value="Nucleotidylyl transferase"/>
    <property type="match status" value="1"/>
</dbReference>
<dbReference type="InterPro" id="IPR015865">
    <property type="entry name" value="Riboflavin_kinase_bac/euk"/>
</dbReference>
<keyword evidence="4 15" id="KW-0285">Flavoprotein</keyword>
<evidence type="ECO:0000256" key="10">
    <source>
        <dbReference type="ARBA" id="ARBA00022827"/>
    </source>
</evidence>
<evidence type="ECO:0000256" key="8">
    <source>
        <dbReference type="ARBA" id="ARBA00022741"/>
    </source>
</evidence>
<comment type="pathway">
    <text evidence="3 15">Cofactor biosynthesis; FMN biosynthesis; FMN from riboflavin (ATP route): step 1/1.</text>
</comment>
<reference evidence="17 18" key="1">
    <citation type="submission" date="2015-03" db="EMBL/GenBank/DDBJ databases">
        <title>Luteipulveratus halotolerans sp. nov., a novel actinobacterium (Dermacoccaceae) from Sarawak, Malaysia.</title>
        <authorList>
            <person name="Juboi H."/>
            <person name="Basik A."/>
            <person name="Shamsul S.S."/>
            <person name="Arnold P."/>
            <person name="Schmitt E.K."/>
            <person name="Sanglier J.-J."/>
            <person name="Yeo T."/>
        </authorList>
    </citation>
    <scope>NUCLEOTIDE SEQUENCE [LARGE SCALE GENOMIC DNA]</scope>
    <source>
        <strain evidence="17 18">MN07-A0370</strain>
    </source>
</reference>
<dbReference type="NCBIfam" id="NF004160">
    <property type="entry name" value="PRK05627.1-3"/>
    <property type="match status" value="1"/>
</dbReference>
<dbReference type="KEGG" id="lmoi:VV02_12450"/>
<proteinExistence type="inferred from homology"/>
<dbReference type="GO" id="GO:0003919">
    <property type="term" value="F:FMN adenylyltransferase activity"/>
    <property type="evidence" value="ECO:0007669"/>
    <property type="project" value="UniProtKB-UniRule"/>
</dbReference>
<evidence type="ECO:0000256" key="9">
    <source>
        <dbReference type="ARBA" id="ARBA00022777"/>
    </source>
</evidence>
<dbReference type="InterPro" id="IPR015864">
    <property type="entry name" value="FAD_synthase"/>
</dbReference>
<keyword evidence="5 15" id="KW-0288">FMN</keyword>
<sequence length="316" mass="34388">MLRLTDLSEVPDSFGPTVVTLGNFDGVHRGHASVLSAVVEQARSRGAKAVAVTFDPHPLAVLYPDRAPAVITSTADRLDLLEQTGLDAVLLMPFTRELAAQTPEEFVKSTFVDGLQAVAVIVGKDTRFGVKNSGDITTLRELGEQYGFEVMTLEDVGTDHRWSSTEVRALIADGDVTRATQILGRPHHVSGTVVKGLQRGRELGFPTANLSQDSSGLVPGDGVYAGWLVRHGLAETDLEHRMPAAISVGTNPTFDNVARTVEAYVLDRDDLELYGERVSVEFIQRLRGNDRFESIEDLVEQIARDVDTARTLLQPS</sequence>
<dbReference type="PANTHER" id="PTHR22749:SF6">
    <property type="entry name" value="RIBOFLAVIN KINASE"/>
    <property type="match status" value="1"/>
</dbReference>
<accession>A0A0K1JQ73</accession>
<dbReference type="InterPro" id="IPR014729">
    <property type="entry name" value="Rossmann-like_a/b/a_fold"/>
</dbReference>
<dbReference type="RefSeq" id="WP_052596911.1">
    <property type="nucleotide sequence ID" value="NZ_CP011112.1"/>
</dbReference>
<dbReference type="GO" id="GO:0009398">
    <property type="term" value="P:FMN biosynthetic process"/>
    <property type="evidence" value="ECO:0007669"/>
    <property type="project" value="UniProtKB-UniRule"/>
</dbReference>
<evidence type="ECO:0000256" key="13">
    <source>
        <dbReference type="ARBA" id="ARBA00047880"/>
    </source>
</evidence>
<dbReference type="UniPathway" id="UPA00277">
    <property type="reaction ID" value="UER00407"/>
</dbReference>
<dbReference type="InterPro" id="IPR023468">
    <property type="entry name" value="Riboflavin_kinase"/>
</dbReference>
<name>A0A0K1JQ73_9MICO</name>
<keyword evidence="18" id="KW-1185">Reference proteome</keyword>
<evidence type="ECO:0000256" key="11">
    <source>
        <dbReference type="ARBA" id="ARBA00022840"/>
    </source>
</evidence>
<keyword evidence="12" id="KW-0511">Multifunctional enzyme</keyword>
<evidence type="ECO:0000256" key="14">
    <source>
        <dbReference type="ARBA" id="ARBA00049494"/>
    </source>
</evidence>
<dbReference type="GO" id="GO:0006747">
    <property type="term" value="P:FAD biosynthetic process"/>
    <property type="evidence" value="ECO:0007669"/>
    <property type="project" value="UniProtKB-UniRule"/>
</dbReference>
<evidence type="ECO:0000256" key="15">
    <source>
        <dbReference type="PIRNR" id="PIRNR004491"/>
    </source>
</evidence>
<dbReference type="AlphaFoldDB" id="A0A0K1JQ73"/>
<keyword evidence="10 15" id="KW-0274">FAD</keyword>
<protein>
    <recommendedName>
        <fullName evidence="15">Riboflavin biosynthesis protein</fullName>
    </recommendedName>
    <domain>
        <recommendedName>
            <fullName evidence="15">Riboflavin kinase</fullName>
            <ecNumber evidence="15">2.7.1.26</ecNumber>
        </recommendedName>
        <alternativeName>
            <fullName evidence="15">Flavokinase</fullName>
        </alternativeName>
    </domain>
    <domain>
        <recommendedName>
            <fullName evidence="15">FMN adenylyltransferase</fullName>
            <ecNumber evidence="15">2.7.7.2</ecNumber>
        </recommendedName>
        <alternativeName>
            <fullName evidence="15">FAD pyrophosphorylase</fullName>
        </alternativeName>
        <alternativeName>
            <fullName evidence="15">FAD synthase</fullName>
        </alternativeName>
    </domain>
</protein>
<dbReference type="EMBL" id="CP011112">
    <property type="protein sequence ID" value="AKU18874.1"/>
    <property type="molecule type" value="Genomic_DNA"/>
</dbReference>
<dbReference type="SMART" id="SM00904">
    <property type="entry name" value="Flavokinase"/>
    <property type="match status" value="1"/>
</dbReference>
<organism evidence="17 18">
    <name type="scientific">Luteipulveratus mongoliensis</name>
    <dbReference type="NCBI Taxonomy" id="571913"/>
    <lineage>
        <taxon>Bacteria</taxon>
        <taxon>Bacillati</taxon>
        <taxon>Actinomycetota</taxon>
        <taxon>Actinomycetes</taxon>
        <taxon>Micrococcales</taxon>
        <taxon>Dermacoccaceae</taxon>
        <taxon>Luteipulveratus</taxon>
    </lineage>
</organism>
<evidence type="ECO:0000256" key="4">
    <source>
        <dbReference type="ARBA" id="ARBA00022630"/>
    </source>
</evidence>
<comment type="pathway">
    <text evidence="2 15">Cofactor biosynthesis; FAD biosynthesis; FAD from FMN: step 1/1.</text>
</comment>
<dbReference type="GO" id="GO:0009231">
    <property type="term" value="P:riboflavin biosynthetic process"/>
    <property type="evidence" value="ECO:0007669"/>
    <property type="project" value="InterPro"/>
</dbReference>
<dbReference type="PANTHER" id="PTHR22749">
    <property type="entry name" value="RIBOFLAVIN KINASE/FMN ADENYLYLTRANSFERASE"/>
    <property type="match status" value="1"/>
</dbReference>
<comment type="catalytic activity">
    <reaction evidence="13 15">
        <text>riboflavin + ATP = FMN + ADP + H(+)</text>
        <dbReference type="Rhea" id="RHEA:14357"/>
        <dbReference type="ChEBI" id="CHEBI:15378"/>
        <dbReference type="ChEBI" id="CHEBI:30616"/>
        <dbReference type="ChEBI" id="CHEBI:57986"/>
        <dbReference type="ChEBI" id="CHEBI:58210"/>
        <dbReference type="ChEBI" id="CHEBI:456216"/>
        <dbReference type="EC" id="2.7.1.26"/>
    </reaction>
</comment>
<keyword evidence="9 15" id="KW-0418">Kinase</keyword>
<dbReference type="EC" id="2.7.7.2" evidence="15"/>
<dbReference type="EC" id="2.7.1.26" evidence="15"/>